<feature type="coiled-coil region" evidence="1">
    <location>
        <begin position="274"/>
        <end position="301"/>
    </location>
</feature>
<organism evidence="3 4">
    <name type="scientific">Methyloprofundus sedimenti</name>
    <dbReference type="NCBI Taxonomy" id="1420851"/>
    <lineage>
        <taxon>Bacteria</taxon>
        <taxon>Pseudomonadati</taxon>
        <taxon>Pseudomonadota</taxon>
        <taxon>Gammaproteobacteria</taxon>
        <taxon>Methylococcales</taxon>
        <taxon>Methylococcaceae</taxon>
        <taxon>Methyloprofundus</taxon>
    </lineage>
</organism>
<dbReference type="Pfam" id="PF00535">
    <property type="entry name" value="Glycos_transf_2"/>
    <property type="match status" value="2"/>
</dbReference>
<dbReference type="Gene3D" id="3.40.50.150">
    <property type="entry name" value="Vaccinia Virus protein VP39"/>
    <property type="match status" value="1"/>
</dbReference>
<keyword evidence="4" id="KW-1185">Reference proteome</keyword>
<dbReference type="InterPro" id="IPR029063">
    <property type="entry name" value="SAM-dependent_MTases_sf"/>
</dbReference>
<comment type="caution">
    <text evidence="3">The sequence shown here is derived from an EMBL/GenBank/DDBJ whole genome shotgun (WGS) entry which is preliminary data.</text>
</comment>
<dbReference type="SUPFAM" id="SSF53448">
    <property type="entry name" value="Nucleotide-diphospho-sugar transferases"/>
    <property type="match status" value="2"/>
</dbReference>
<evidence type="ECO:0000256" key="1">
    <source>
        <dbReference type="SAM" id="Coils"/>
    </source>
</evidence>
<dbReference type="CDD" id="cd04186">
    <property type="entry name" value="GT_2_like_c"/>
    <property type="match status" value="1"/>
</dbReference>
<reference evidence="3 4" key="1">
    <citation type="submission" date="2015-12" db="EMBL/GenBank/DDBJ databases">
        <authorList>
            <person name="Shamseldin A."/>
            <person name="Moawad H."/>
            <person name="Abd El-Rahim W.M."/>
            <person name="Sadowsky M.J."/>
        </authorList>
    </citation>
    <scope>NUCLEOTIDE SEQUENCE [LARGE SCALE GENOMIC DNA]</scope>
    <source>
        <strain evidence="3 4">WF1</strain>
    </source>
</reference>
<feature type="domain" description="Glycosyltransferase 2-like" evidence="2">
    <location>
        <begin position="700"/>
        <end position="823"/>
    </location>
</feature>
<dbReference type="Proteomes" id="UP000191980">
    <property type="component" value="Unassembled WGS sequence"/>
</dbReference>
<dbReference type="OrthoDB" id="5565254at2"/>
<dbReference type="CDD" id="cd02440">
    <property type="entry name" value="AdoMet_MTases"/>
    <property type="match status" value="1"/>
</dbReference>
<dbReference type="RefSeq" id="WP_080521345.1">
    <property type="nucleotide sequence ID" value="NZ_LPUF01000001.1"/>
</dbReference>
<evidence type="ECO:0000259" key="2">
    <source>
        <dbReference type="Pfam" id="PF00535"/>
    </source>
</evidence>
<keyword evidence="1" id="KW-0175">Coiled coil</keyword>
<accession>A0A1V8M580</accession>
<dbReference type="SUPFAM" id="SSF53335">
    <property type="entry name" value="S-adenosyl-L-methionine-dependent methyltransferases"/>
    <property type="match status" value="1"/>
</dbReference>
<dbReference type="PANTHER" id="PTHR43179">
    <property type="entry name" value="RHAMNOSYLTRANSFERASE WBBL"/>
    <property type="match status" value="1"/>
</dbReference>
<gene>
    <name evidence="3" type="ORF">AU255_02095</name>
</gene>
<dbReference type="CDD" id="cd04184">
    <property type="entry name" value="GT2_RfbC_Mx_like"/>
    <property type="match status" value="1"/>
</dbReference>
<evidence type="ECO:0000313" key="3">
    <source>
        <dbReference type="EMBL" id="OQK16721.1"/>
    </source>
</evidence>
<dbReference type="GO" id="GO:0016757">
    <property type="term" value="F:glycosyltransferase activity"/>
    <property type="evidence" value="ECO:0007669"/>
    <property type="project" value="UniProtKB-KW"/>
</dbReference>
<dbReference type="PANTHER" id="PTHR43179:SF7">
    <property type="entry name" value="RHAMNOSYLTRANSFERASE WBBL"/>
    <property type="match status" value="1"/>
</dbReference>
<sequence length="976" mass="110304">MSKKKYQFTLDTAEKNDSHMGLARRIKPQQRILELGCSSGYLSAFLQQELACDVVGVDIDADVLQQAAPFCVQAIVADLDTDTWLAEIEGQQFDVVLCADVLEHLKNPAAMLTSLKPFLHAESYLLASVPNVAHASIRLELLQGHFDYETLGLLDDTHLHFYTRDGLISMLMQAGYVCCDISYSIQDLADEVIDQHLANAGLQSSPMARELLHTPDAVAYQFIIQARPTPEELLQHLPQPLAPKPLVSSGVFYGEKQEKIVALAHQLETELEHNKHHQKHIGQLEEVIKFLEQRLNTEAEHNKNHQLAIKAWQESTVVLDEALFDLTAQLQLEQEKNTRLSSEQVFLMDRVACLTDNIQHLEQVLQRVHNKISYRVVRGMKNTPKKISGLLSKTEKADKHELINFFDYDAWLTAQSQWHEQELSAYRGDVKTWQNPPKIAVLMPVYNPDKDCLVNAVESVLRQVYGNFELCIADDASTAGYVREVLQSYMRKDSRVKVVFREQNGHISAASNSALSLVEADYVALMDHDDLLTPDALYWVVRSIQQHPDVQLIYSDEDKMDLQGKRYAPYFKPDWNPELLLSHNFICHLGVYKTAQVNALGGFNPDFDGAQDYDLALRYVAGLKLEQIVHIPRILYHWRAVAGSTANGVHEKPYAEARIEKAVASALERQHRPAEVSAHKQLPGAVRVRYLLPEVLPLVSIVIPTRNGFHLLHRCVESIFAKTTYPNYELIIIDNGSNDLVSLRYLQRLQENPRVSIIRDDSPFNYAALNNKAVAEAKGEVIALLNNDLEVINADWLDEMVSHVVHPEVGAVGAKLYYPDDTIQHAGVIVGLGGVAGHSHKHSPRDNPGYCGRLLLAQNLSAVTAACLLVRKDVFDQVGGFDEQHLSVAFNDVDLCLRIQEQGFYNVWTPYAEMYHYESASRGYEDTPEKQARFNKEVAYMKHRWGEGLLRDPAYNPNLTLDREDFSFAWPHANNI</sequence>
<name>A0A1V8M580_9GAMM</name>
<proteinExistence type="predicted"/>
<evidence type="ECO:0000313" key="4">
    <source>
        <dbReference type="Proteomes" id="UP000191980"/>
    </source>
</evidence>
<protein>
    <recommendedName>
        <fullName evidence="2">Glycosyltransferase 2-like domain-containing protein</fullName>
    </recommendedName>
</protein>
<dbReference type="Gene3D" id="3.90.550.10">
    <property type="entry name" value="Spore Coat Polysaccharide Biosynthesis Protein SpsA, Chain A"/>
    <property type="match status" value="2"/>
</dbReference>
<dbReference type="InterPro" id="IPR001173">
    <property type="entry name" value="Glyco_trans_2-like"/>
</dbReference>
<dbReference type="AlphaFoldDB" id="A0A1V8M580"/>
<dbReference type="EMBL" id="LPUF01000001">
    <property type="protein sequence ID" value="OQK16721.1"/>
    <property type="molecule type" value="Genomic_DNA"/>
</dbReference>
<dbReference type="Pfam" id="PF13489">
    <property type="entry name" value="Methyltransf_23"/>
    <property type="match status" value="1"/>
</dbReference>
<dbReference type="STRING" id="1420851.AU255_02095"/>
<dbReference type="InterPro" id="IPR029044">
    <property type="entry name" value="Nucleotide-diphossugar_trans"/>
</dbReference>
<feature type="domain" description="Glycosyltransferase 2-like" evidence="2">
    <location>
        <begin position="441"/>
        <end position="576"/>
    </location>
</feature>